<dbReference type="Pfam" id="PF07730">
    <property type="entry name" value="HisKA_3"/>
    <property type="match status" value="1"/>
</dbReference>
<organism evidence="7 8">
    <name type="scientific">Modestobacter italicus (strain DSM 44449 / CECT 9708 / BC 501)</name>
    <dbReference type="NCBI Taxonomy" id="2732864"/>
    <lineage>
        <taxon>Bacteria</taxon>
        <taxon>Bacillati</taxon>
        <taxon>Actinomycetota</taxon>
        <taxon>Actinomycetes</taxon>
        <taxon>Geodermatophilales</taxon>
        <taxon>Geodermatophilaceae</taxon>
        <taxon>Modestobacter</taxon>
    </lineage>
</organism>
<evidence type="ECO:0000259" key="6">
    <source>
        <dbReference type="Pfam" id="PF07730"/>
    </source>
</evidence>
<dbReference type="HOGENOM" id="CLU_000445_20_8_11"/>
<keyword evidence="5" id="KW-0812">Transmembrane</keyword>
<name>I4F009_MODI5</name>
<proteinExistence type="predicted"/>
<accession>I4F009</accession>
<reference evidence="7 8" key="1">
    <citation type="journal article" date="2012" name="J. Bacteriol.">
        <title>Genome Sequence of Radiation-Resistant Modestobacter marinus Strain BC501, a Representative Actinobacterium That Thrives on Calcareous Stone Surfaces.</title>
        <authorList>
            <person name="Normand P."/>
            <person name="Gury J."/>
            <person name="Pujic P."/>
            <person name="Chouaia B."/>
            <person name="Crotti E."/>
            <person name="Brusetti L."/>
            <person name="Daffonchio D."/>
            <person name="Vacherie B."/>
            <person name="Barbe V."/>
            <person name="Medigue C."/>
            <person name="Calteau A."/>
            <person name="Ghodhbane-Gtari F."/>
            <person name="Essoussi I."/>
            <person name="Nouioui I."/>
            <person name="Abbassi-Ghozzi I."/>
            <person name="Gtari M."/>
        </authorList>
    </citation>
    <scope>NUCLEOTIDE SEQUENCE [LARGE SCALE GENOMIC DNA]</scope>
    <source>
        <strain evidence="8">BC 501</strain>
    </source>
</reference>
<dbReference type="KEGG" id="mmar:MODMU_3560"/>
<dbReference type="STRING" id="477641.MODMU_3560"/>
<keyword evidence="5" id="KW-0472">Membrane</keyword>
<feature type="domain" description="Signal transduction histidine kinase subgroup 3 dimerisation and phosphoacceptor" evidence="6">
    <location>
        <begin position="157"/>
        <end position="218"/>
    </location>
</feature>
<evidence type="ECO:0000256" key="5">
    <source>
        <dbReference type="SAM" id="Phobius"/>
    </source>
</evidence>
<feature type="transmembrane region" description="Helical" evidence="5">
    <location>
        <begin position="36"/>
        <end position="55"/>
    </location>
</feature>
<dbReference type="OMA" id="VAFERWT"/>
<dbReference type="Proteomes" id="UP000006461">
    <property type="component" value="Chromosome"/>
</dbReference>
<protein>
    <submittedName>
        <fullName evidence="7">Two component histidine kinase dimerization and phosphoacceptor region</fullName>
    </submittedName>
</protein>
<dbReference type="PATRIC" id="fig|477641.3.peg.3378"/>
<gene>
    <name evidence="7" type="ordered locus">MODMU_3560</name>
</gene>
<dbReference type="InterPro" id="IPR011712">
    <property type="entry name" value="Sig_transdc_His_kin_sub3_dim/P"/>
</dbReference>
<evidence type="ECO:0000256" key="4">
    <source>
        <dbReference type="SAM" id="MobiDB-lite"/>
    </source>
</evidence>
<dbReference type="Gene3D" id="1.20.5.1930">
    <property type="match status" value="1"/>
</dbReference>
<dbReference type="AlphaFoldDB" id="I4F009"/>
<keyword evidence="2 7" id="KW-0418">Kinase</keyword>
<feature type="transmembrane region" description="Helical" evidence="5">
    <location>
        <begin position="111"/>
        <end position="130"/>
    </location>
</feature>
<dbReference type="PANTHER" id="PTHR24421:SF63">
    <property type="entry name" value="SENSOR HISTIDINE KINASE DESK"/>
    <property type="match status" value="1"/>
</dbReference>
<keyword evidence="1" id="KW-0808">Transferase</keyword>
<dbReference type="GO" id="GO:0016020">
    <property type="term" value="C:membrane"/>
    <property type="evidence" value="ECO:0007669"/>
    <property type="project" value="InterPro"/>
</dbReference>
<dbReference type="Gene3D" id="3.30.565.10">
    <property type="entry name" value="Histidine kinase-like ATPase, C-terminal domain"/>
    <property type="match status" value="1"/>
</dbReference>
<evidence type="ECO:0000313" key="7">
    <source>
        <dbReference type="EMBL" id="CCH88972.1"/>
    </source>
</evidence>
<dbReference type="InterPro" id="IPR036890">
    <property type="entry name" value="HATPase_C_sf"/>
</dbReference>
<dbReference type="eggNOG" id="COG4585">
    <property type="taxonomic scope" value="Bacteria"/>
</dbReference>
<feature type="region of interest" description="Disordered" evidence="4">
    <location>
        <begin position="331"/>
        <end position="351"/>
    </location>
</feature>
<dbReference type="InterPro" id="IPR050482">
    <property type="entry name" value="Sensor_HK_TwoCompSys"/>
</dbReference>
<dbReference type="GO" id="GO:0046983">
    <property type="term" value="F:protein dimerization activity"/>
    <property type="evidence" value="ECO:0007669"/>
    <property type="project" value="InterPro"/>
</dbReference>
<keyword evidence="8" id="KW-1185">Reference proteome</keyword>
<sequence>MARQAQTWQQAGVLGLGIAAALVAFERWTAGDLARVAIPCLAVAAAVWPYGVLVIDSSVQGAYYSLAIVGSLVVSQAPSHRGTAALGLVAYVAAVGVLGLATMARPDVGDLIAEVIVPTGSTAVLTGLMFPNKRFYDVVAELEDERERDAELAVVRERMRFAGDLHDIQGHTLHVVKLKIALARKLLHSDTARLEQELREIYALVGDTIEQTRELAYGRRKLNIAAELENAKNLLEAAGIHVDVDCRAGASHADELLAQVLRETTTNILRHSRATLVRIALSEDGLTVVNDGVDDEGLPELRGLADLARRVADDGGELTVERADGRFLTAAAVPAPPTPGDRAATAGQAGR</sequence>
<keyword evidence="5" id="KW-1133">Transmembrane helix</keyword>
<evidence type="ECO:0000313" key="8">
    <source>
        <dbReference type="Proteomes" id="UP000006461"/>
    </source>
</evidence>
<keyword evidence="3" id="KW-0902">Two-component regulatory system</keyword>
<dbReference type="EMBL" id="FO203431">
    <property type="protein sequence ID" value="CCH88972.1"/>
    <property type="molecule type" value="Genomic_DNA"/>
</dbReference>
<feature type="transmembrane region" description="Helical" evidence="5">
    <location>
        <begin position="84"/>
        <end position="104"/>
    </location>
</feature>
<evidence type="ECO:0000256" key="3">
    <source>
        <dbReference type="ARBA" id="ARBA00023012"/>
    </source>
</evidence>
<dbReference type="PANTHER" id="PTHR24421">
    <property type="entry name" value="NITRATE/NITRITE SENSOR PROTEIN NARX-RELATED"/>
    <property type="match status" value="1"/>
</dbReference>
<evidence type="ECO:0000256" key="2">
    <source>
        <dbReference type="ARBA" id="ARBA00022777"/>
    </source>
</evidence>
<evidence type="ECO:0000256" key="1">
    <source>
        <dbReference type="ARBA" id="ARBA00022679"/>
    </source>
</evidence>
<dbReference type="GO" id="GO:0000155">
    <property type="term" value="F:phosphorelay sensor kinase activity"/>
    <property type="evidence" value="ECO:0007669"/>
    <property type="project" value="InterPro"/>
</dbReference>